<keyword evidence="5 9" id="KW-0812">Transmembrane</keyword>
<feature type="domain" description="Cation/H+ exchanger transmembrane" evidence="10">
    <location>
        <begin position="336"/>
        <end position="438"/>
    </location>
</feature>
<comment type="subcellular location">
    <subcellularLocation>
        <location evidence="1">Cell membrane</location>
        <topology evidence="1">Multi-pass membrane protein</topology>
    </subcellularLocation>
</comment>
<gene>
    <name evidence="11" type="ORF">BJI69_14500</name>
</gene>
<proteinExistence type="predicted"/>
<dbReference type="Pfam" id="PF00999">
    <property type="entry name" value="Na_H_Exchanger"/>
    <property type="match status" value="2"/>
</dbReference>
<dbReference type="EMBL" id="CP017480">
    <property type="protein sequence ID" value="APG04983.1"/>
    <property type="molecule type" value="Genomic_DNA"/>
</dbReference>
<evidence type="ECO:0000256" key="9">
    <source>
        <dbReference type="SAM" id="Phobius"/>
    </source>
</evidence>
<keyword evidence="12" id="KW-1185">Reference proteome</keyword>
<dbReference type="STRING" id="1440763.BJI69_14500"/>
<feature type="transmembrane region" description="Helical" evidence="9">
    <location>
        <begin position="381"/>
        <end position="401"/>
    </location>
</feature>
<dbReference type="RefSeq" id="WP_071924984.1">
    <property type="nucleotide sequence ID" value="NZ_CP017480.1"/>
</dbReference>
<protein>
    <submittedName>
        <fullName evidence="11">Sodium:proton antiporter</fullName>
    </submittedName>
</protein>
<evidence type="ECO:0000256" key="5">
    <source>
        <dbReference type="ARBA" id="ARBA00022692"/>
    </source>
</evidence>
<dbReference type="GO" id="GO:0005886">
    <property type="term" value="C:plasma membrane"/>
    <property type="evidence" value="ECO:0007669"/>
    <property type="project" value="UniProtKB-SubCell"/>
</dbReference>
<name>A0A1L3EVA6_9GAMM</name>
<feature type="transmembrane region" description="Helical" evidence="9">
    <location>
        <begin position="413"/>
        <end position="436"/>
    </location>
</feature>
<keyword evidence="4" id="KW-1003">Cell membrane</keyword>
<feature type="transmembrane region" description="Helical" evidence="9">
    <location>
        <begin position="93"/>
        <end position="116"/>
    </location>
</feature>
<keyword evidence="8 9" id="KW-0472">Membrane</keyword>
<keyword evidence="3" id="KW-0050">Antiport</keyword>
<feature type="transmembrane region" description="Helical" evidence="9">
    <location>
        <begin position="6"/>
        <end position="25"/>
    </location>
</feature>
<organism evidence="11 12">
    <name type="scientific">Luteibacter rhizovicinus DSM 16549</name>
    <dbReference type="NCBI Taxonomy" id="1440763"/>
    <lineage>
        <taxon>Bacteria</taxon>
        <taxon>Pseudomonadati</taxon>
        <taxon>Pseudomonadota</taxon>
        <taxon>Gammaproteobacteria</taxon>
        <taxon>Lysobacterales</taxon>
        <taxon>Rhodanobacteraceae</taxon>
        <taxon>Luteibacter</taxon>
    </lineage>
</organism>
<evidence type="ECO:0000259" key="10">
    <source>
        <dbReference type="Pfam" id="PF00999"/>
    </source>
</evidence>
<evidence type="ECO:0000256" key="1">
    <source>
        <dbReference type="ARBA" id="ARBA00004651"/>
    </source>
</evidence>
<feature type="transmembrane region" description="Helical" evidence="9">
    <location>
        <begin position="329"/>
        <end position="346"/>
    </location>
</feature>
<evidence type="ECO:0000313" key="12">
    <source>
        <dbReference type="Proteomes" id="UP000182987"/>
    </source>
</evidence>
<sequence length="453" mass="48138">MGYFAWILFIGVLLVVTSMAAGVIRRGPITSFAVYLAAGVLVGPAVLGLARLSFDHDNAGWLRAVTETGLVVSLFITGLKLRVPFRHAAWKTAARLAVPAMLLTIGGVTVFTHLALGWSWPLALALAAILSPTDPVLANLVSVDDARDDDALRVALSGEAGLNDGTALPFLLLALTLMTTREAGTALWAHWVGVELVWGWLAGIGLGFAIGWLIGHAGTHLRHLTQDVAPSDFLALGIMALAYAGAELLHASGFLAAFAAGVGLRRVEIHVARRHSADSDDVAPEGVSEPAELLVRPNERSTAGNDHPVQTVGWVVSDALSFGDTIERLIGALLVFVVGVAVLPAFSWAGALVALVLFLGIRPASVWLSTIRDGLPWQRRLLLGWFGIRGLGSLNYLAYALTHGLAGRDGDDLATIALTVVALSIFIHGMTTTPLMDWRGRALERRRQKAVTR</sequence>
<keyword evidence="6 9" id="KW-1133">Transmembrane helix</keyword>
<keyword evidence="7" id="KW-0406">Ion transport</keyword>
<accession>A0A1L3EVA6</accession>
<dbReference type="OrthoDB" id="9810860at2"/>
<evidence type="ECO:0000256" key="6">
    <source>
        <dbReference type="ARBA" id="ARBA00022989"/>
    </source>
</evidence>
<evidence type="ECO:0000256" key="7">
    <source>
        <dbReference type="ARBA" id="ARBA00023065"/>
    </source>
</evidence>
<dbReference type="AlphaFoldDB" id="A0A1L3EVA6"/>
<feature type="transmembrane region" description="Helical" evidence="9">
    <location>
        <begin position="60"/>
        <end position="81"/>
    </location>
</feature>
<keyword evidence="2" id="KW-0813">Transport</keyword>
<reference evidence="12" key="1">
    <citation type="submission" date="2016-09" db="EMBL/GenBank/DDBJ databases">
        <authorList>
            <person name="Lysoe E."/>
        </authorList>
    </citation>
    <scope>NUCLEOTIDE SEQUENCE [LARGE SCALE GENOMIC DNA]</scope>
    <source>
        <strain evidence="12">LJ96T</strain>
    </source>
</reference>
<dbReference type="GO" id="GO:0015297">
    <property type="term" value="F:antiporter activity"/>
    <property type="evidence" value="ECO:0007669"/>
    <property type="project" value="UniProtKB-KW"/>
</dbReference>
<evidence type="ECO:0000256" key="3">
    <source>
        <dbReference type="ARBA" id="ARBA00022449"/>
    </source>
</evidence>
<evidence type="ECO:0000313" key="11">
    <source>
        <dbReference type="EMBL" id="APG04983.1"/>
    </source>
</evidence>
<feature type="transmembrane region" description="Helical" evidence="9">
    <location>
        <begin position="32"/>
        <end position="54"/>
    </location>
</feature>
<dbReference type="PANTHER" id="PTHR32507:SF8">
    <property type="entry name" value="CNH1P"/>
    <property type="match status" value="1"/>
</dbReference>
<dbReference type="PANTHER" id="PTHR32507">
    <property type="entry name" value="NA(+)/H(+) ANTIPORTER 1"/>
    <property type="match status" value="1"/>
</dbReference>
<dbReference type="GO" id="GO:1902600">
    <property type="term" value="P:proton transmembrane transport"/>
    <property type="evidence" value="ECO:0007669"/>
    <property type="project" value="InterPro"/>
</dbReference>
<evidence type="ECO:0000256" key="4">
    <source>
        <dbReference type="ARBA" id="ARBA00022475"/>
    </source>
</evidence>
<dbReference type="InterPro" id="IPR006153">
    <property type="entry name" value="Cation/H_exchanger_TM"/>
</dbReference>
<evidence type="ECO:0000256" key="8">
    <source>
        <dbReference type="ARBA" id="ARBA00023136"/>
    </source>
</evidence>
<feature type="transmembrane region" description="Helical" evidence="9">
    <location>
        <begin position="352"/>
        <end position="369"/>
    </location>
</feature>
<dbReference type="KEGG" id="lrz:BJI69_14500"/>
<evidence type="ECO:0000256" key="2">
    <source>
        <dbReference type="ARBA" id="ARBA00022448"/>
    </source>
</evidence>
<dbReference type="Gene3D" id="1.20.1530.20">
    <property type="match status" value="1"/>
</dbReference>
<feature type="transmembrane region" description="Helical" evidence="9">
    <location>
        <begin position="234"/>
        <end position="264"/>
    </location>
</feature>
<feature type="domain" description="Cation/H+ exchanger transmembrane" evidence="10">
    <location>
        <begin position="17"/>
        <end position="270"/>
    </location>
</feature>
<feature type="transmembrane region" description="Helical" evidence="9">
    <location>
        <begin position="196"/>
        <end position="214"/>
    </location>
</feature>
<feature type="transmembrane region" description="Helical" evidence="9">
    <location>
        <begin position="167"/>
        <end position="189"/>
    </location>
</feature>
<dbReference type="Proteomes" id="UP000182987">
    <property type="component" value="Chromosome"/>
</dbReference>
<dbReference type="InterPro" id="IPR038770">
    <property type="entry name" value="Na+/solute_symporter_sf"/>
</dbReference>